<keyword evidence="1" id="KW-0472">Membrane</keyword>
<name>A0A0F9R979_9ZZZZ</name>
<evidence type="ECO:0000256" key="1">
    <source>
        <dbReference type="SAM" id="Phobius"/>
    </source>
</evidence>
<keyword evidence="1" id="KW-0812">Transmembrane</keyword>
<sequence>YCKYFPRKLLGVSKMLFKSLTKRIVIIPTAVIGILLAAVFLGRPVYKSTVYTSTFKPQTYFVSIKKSALLSNSDLNNIARYPYVFDFRTYFSRHQINYLHKKNSQIKILKYMNVGHVFEKTPEFEEVKNNTAWFTVDINNKRVKTRQSQGFVMDPGNKGYQGWLAHKNRYYINLGYDGIHADAFYFPPFPPYSTYYTAQPVNPKTGKGYDLAEWLNVKDNLLRFLKNDLGSKLLTVNGYMNGRAYQRFRPGGLIDIADGVLIEGFVRWPFDKLSDFRSEADWKKDIDLLRNLSARGKLIIAETQFLQGQENEALANQIKMYAFTSYLLGANGQSYFEFNTLNPSNMWQNGSLPFKYYNLDIGEPLGEYYLKNNVYQRDFSDGKVLVNPKTEAHVLQLERNYRTLDHKRVSVIKVTPHSGVILLKHTNTIRPDTVGPKTYAKSSGARTLSKRKAPRYLKLHRYYRSKYRKTRNRNLRKRYKRASSKYLKYYRRAKKGTATANVKFMAKDTPGNGKSNLLTKIRKRFVSKSRIAKKARYLRLYRAYKAKYKKTKNRTLKRRYLRSAQKYYKAYRKTNTAYYKTVKNIRAGWRNSGTWKTYRYTGRKALYKFYVYATDTAGNKQQNIAKGSFRIR</sequence>
<dbReference type="AlphaFoldDB" id="A0A0F9R979"/>
<keyword evidence="1" id="KW-1133">Transmembrane helix</keyword>
<dbReference type="InterPro" id="IPR017853">
    <property type="entry name" value="GH"/>
</dbReference>
<dbReference type="Pfam" id="PF14885">
    <property type="entry name" value="GHL15"/>
    <property type="match status" value="1"/>
</dbReference>
<dbReference type="InterPro" id="IPR029455">
    <property type="entry name" value="GHL15"/>
</dbReference>
<proteinExistence type="predicted"/>
<dbReference type="SUPFAM" id="SSF51445">
    <property type="entry name" value="(Trans)glycosidases"/>
    <property type="match status" value="1"/>
</dbReference>
<comment type="caution">
    <text evidence="2">The sequence shown here is derived from an EMBL/GenBank/DDBJ whole genome shotgun (WGS) entry which is preliminary data.</text>
</comment>
<protein>
    <submittedName>
        <fullName evidence="2">Uncharacterized protein</fullName>
    </submittedName>
</protein>
<accession>A0A0F9R979</accession>
<organism evidence="2">
    <name type="scientific">marine sediment metagenome</name>
    <dbReference type="NCBI Taxonomy" id="412755"/>
    <lineage>
        <taxon>unclassified sequences</taxon>
        <taxon>metagenomes</taxon>
        <taxon>ecological metagenomes</taxon>
    </lineage>
</organism>
<gene>
    <name evidence="2" type="ORF">LCGC14_1000740</name>
</gene>
<feature type="transmembrane region" description="Helical" evidence="1">
    <location>
        <begin position="24"/>
        <end position="46"/>
    </location>
</feature>
<feature type="non-terminal residue" evidence="2">
    <location>
        <position position="1"/>
    </location>
</feature>
<evidence type="ECO:0000313" key="2">
    <source>
        <dbReference type="EMBL" id="KKN13978.1"/>
    </source>
</evidence>
<reference evidence="2" key="1">
    <citation type="journal article" date="2015" name="Nature">
        <title>Complex archaea that bridge the gap between prokaryotes and eukaryotes.</title>
        <authorList>
            <person name="Spang A."/>
            <person name="Saw J.H."/>
            <person name="Jorgensen S.L."/>
            <person name="Zaremba-Niedzwiedzka K."/>
            <person name="Martijn J."/>
            <person name="Lind A.E."/>
            <person name="van Eijk R."/>
            <person name="Schleper C."/>
            <person name="Guy L."/>
            <person name="Ettema T.J."/>
        </authorList>
    </citation>
    <scope>NUCLEOTIDE SEQUENCE</scope>
</reference>
<dbReference type="EMBL" id="LAZR01003864">
    <property type="protein sequence ID" value="KKN13978.1"/>
    <property type="molecule type" value="Genomic_DNA"/>
</dbReference>